<proteinExistence type="predicted"/>
<dbReference type="AlphaFoldDB" id="A0AAD5UVK5"/>
<gene>
    <name evidence="2" type="ORF">NLI96_g11591</name>
</gene>
<feature type="region of interest" description="Disordered" evidence="1">
    <location>
        <begin position="513"/>
        <end position="538"/>
    </location>
</feature>
<feature type="region of interest" description="Disordered" evidence="1">
    <location>
        <begin position="358"/>
        <end position="399"/>
    </location>
</feature>
<name>A0AAD5UVK5_9APHY</name>
<feature type="compositionally biased region" description="Polar residues" evidence="1">
    <location>
        <begin position="201"/>
        <end position="218"/>
    </location>
</feature>
<accession>A0AAD5UVK5</accession>
<evidence type="ECO:0000313" key="3">
    <source>
        <dbReference type="Proteomes" id="UP001212997"/>
    </source>
</evidence>
<evidence type="ECO:0000256" key="1">
    <source>
        <dbReference type="SAM" id="MobiDB-lite"/>
    </source>
</evidence>
<protein>
    <submittedName>
        <fullName evidence="2">Uncharacterized protein</fullName>
    </submittedName>
</protein>
<organism evidence="2 3">
    <name type="scientific">Meripilus lineatus</name>
    <dbReference type="NCBI Taxonomy" id="2056292"/>
    <lineage>
        <taxon>Eukaryota</taxon>
        <taxon>Fungi</taxon>
        <taxon>Dikarya</taxon>
        <taxon>Basidiomycota</taxon>
        <taxon>Agaricomycotina</taxon>
        <taxon>Agaricomycetes</taxon>
        <taxon>Polyporales</taxon>
        <taxon>Meripilaceae</taxon>
        <taxon>Meripilus</taxon>
    </lineage>
</organism>
<reference evidence="2" key="1">
    <citation type="submission" date="2022-07" db="EMBL/GenBank/DDBJ databases">
        <title>Genome Sequence of Physisporinus lineatus.</title>
        <authorList>
            <person name="Buettner E."/>
        </authorList>
    </citation>
    <scope>NUCLEOTIDE SEQUENCE</scope>
    <source>
        <strain evidence="2">VT162</strain>
    </source>
</reference>
<comment type="caution">
    <text evidence="2">The sequence shown here is derived from an EMBL/GenBank/DDBJ whole genome shotgun (WGS) entry which is preliminary data.</text>
</comment>
<feature type="region of interest" description="Disordered" evidence="1">
    <location>
        <begin position="190"/>
        <end position="245"/>
    </location>
</feature>
<feature type="region of interest" description="Disordered" evidence="1">
    <location>
        <begin position="37"/>
        <end position="72"/>
    </location>
</feature>
<sequence>MQYPEQESHVLVGVHKEPGAQVIPGMFDVTSPKVVRTDDDALPDCGGDKSPVVLPAPASESGDSSDPYLEDDEEDGQYTVVGSTDDEYSNSPSGTLLEYWEDDCIIEEPTTMSLDLLEDINPADVAIKISDSPHYERLAPLPSYNDNESIKIERPEMPVTVLILRHKMRSGGSYKLRLPGMELKHRIKHGEIKESRPWNEPWNTHPTPSSKASQAQKQRPQRPQGRHPYRNNPILNNDTLPHMRENGRVRPTLPPISIPRNVRPSIQIVTSPATPFNPEYGGASPLPSPRTPCFPHSRSNTMPTPSSFPSPVPPYPTPTHAWGGRYSVVPGFQPISREQSPYASSARKEQKLFLRPPDYTVLHPSPRPPGHVSSLDIPDLRLPPTPTSPTPQSHTPFGRDTTILGTGNPRPMGTSSLPVTPNLNLNASWHIPTPTTTPHVERHFGIGMAPQTSLGTSPCARLFVPCGVWATPMPVGKGDEREGVDVFGKLNQPCVDQTSSSVHSTCRVGFGQGQQGQVPSYGNGNGNGNSNGNGQVPFGLRGQGRQVLVETQERVVFDPFGSWTNSLCAVSGQTSGNGFAKNANRVDGMKTRMGAELAPPWPPFVRSRA</sequence>
<dbReference type="EMBL" id="JANAWD010000796">
    <property type="protein sequence ID" value="KAJ3475811.1"/>
    <property type="molecule type" value="Genomic_DNA"/>
</dbReference>
<keyword evidence="3" id="KW-1185">Reference proteome</keyword>
<dbReference type="Proteomes" id="UP001212997">
    <property type="component" value="Unassembled WGS sequence"/>
</dbReference>
<evidence type="ECO:0000313" key="2">
    <source>
        <dbReference type="EMBL" id="KAJ3475811.1"/>
    </source>
</evidence>